<evidence type="ECO:0000313" key="4">
    <source>
        <dbReference type="Proteomes" id="UP001190700"/>
    </source>
</evidence>
<dbReference type="InterPro" id="IPR001623">
    <property type="entry name" value="DnaJ_domain"/>
</dbReference>
<reference evidence="3 4" key="1">
    <citation type="journal article" date="2015" name="Genome Biol. Evol.">
        <title>Comparative Genomics of a Bacterivorous Green Alga Reveals Evolutionary Causalities and Consequences of Phago-Mixotrophic Mode of Nutrition.</title>
        <authorList>
            <person name="Burns J.A."/>
            <person name="Paasch A."/>
            <person name="Narechania A."/>
            <person name="Kim E."/>
        </authorList>
    </citation>
    <scope>NUCLEOTIDE SEQUENCE [LARGE SCALE GENOMIC DNA]</scope>
    <source>
        <strain evidence="3 4">PLY_AMNH</strain>
    </source>
</reference>
<gene>
    <name evidence="3" type="ORF">CYMTET_51898</name>
</gene>
<sequence>MFGGLRPGSALRAKALAKMQEEQRKKQEGPAPVSSTQSGPFRMGEAGVNTLPQYRPITPADFKEVQAKAREEEVQRLRNRAAASQRQVERRKAAAEERRRQEQENPVPSSEMGDGQSGRAEPDGGVEGAPSVSARSGHNSGALVTFHVQWRGLAKPAPIILTGEEYETYTVVGLKQRVARESGISVHATQGRLMLWDGLNEEAQKMLQDKDLIKACLKDGAFLMVRVPEKENYRPQSAPMGTMGARVKDGQHLLRMEQDALWRGSKLKEAPKNMSELSTSQLEQFILQAGEKMDDSWEPEEMMAKANACVAEWEVQRVLNSNTHFEVLRLPSSTRAPADIKAAYRKLSLSVHPDKNSSDDSEVAMAKVTQAFQGLMKGETR</sequence>
<proteinExistence type="predicted"/>
<dbReference type="PANTHER" id="PTHR43908">
    <property type="entry name" value="AT29763P-RELATED"/>
    <property type="match status" value="1"/>
</dbReference>
<evidence type="ECO:0000256" key="1">
    <source>
        <dbReference type="SAM" id="MobiDB-lite"/>
    </source>
</evidence>
<dbReference type="GO" id="GO:0005789">
    <property type="term" value="C:endoplasmic reticulum membrane"/>
    <property type="evidence" value="ECO:0007669"/>
    <property type="project" value="TreeGrafter"/>
</dbReference>
<dbReference type="Gene3D" id="1.10.287.110">
    <property type="entry name" value="DnaJ domain"/>
    <property type="match status" value="1"/>
</dbReference>
<organism evidence="3 4">
    <name type="scientific">Cymbomonas tetramitiformis</name>
    <dbReference type="NCBI Taxonomy" id="36881"/>
    <lineage>
        <taxon>Eukaryota</taxon>
        <taxon>Viridiplantae</taxon>
        <taxon>Chlorophyta</taxon>
        <taxon>Pyramimonadophyceae</taxon>
        <taxon>Pyramimonadales</taxon>
        <taxon>Pyramimonadaceae</taxon>
        <taxon>Cymbomonas</taxon>
    </lineage>
</organism>
<feature type="compositionally biased region" description="Basic and acidic residues" evidence="1">
    <location>
        <begin position="87"/>
        <end position="103"/>
    </location>
</feature>
<protein>
    <recommendedName>
        <fullName evidence="2">J domain-containing protein</fullName>
    </recommendedName>
</protein>
<dbReference type="InterPro" id="IPR036869">
    <property type="entry name" value="J_dom_sf"/>
</dbReference>
<dbReference type="CDD" id="cd06257">
    <property type="entry name" value="DnaJ"/>
    <property type="match status" value="1"/>
</dbReference>
<accession>A0AAE0BKC1</accession>
<name>A0AAE0BKC1_9CHLO</name>
<dbReference type="Proteomes" id="UP001190700">
    <property type="component" value="Unassembled WGS sequence"/>
</dbReference>
<dbReference type="EMBL" id="LGRX02034341">
    <property type="protein sequence ID" value="KAK3238067.1"/>
    <property type="molecule type" value="Genomic_DNA"/>
</dbReference>
<dbReference type="SUPFAM" id="SSF46565">
    <property type="entry name" value="Chaperone J-domain"/>
    <property type="match status" value="1"/>
</dbReference>
<dbReference type="PANTHER" id="PTHR43908:SF3">
    <property type="entry name" value="AT29763P-RELATED"/>
    <property type="match status" value="1"/>
</dbReference>
<dbReference type="PROSITE" id="PS50076">
    <property type="entry name" value="DNAJ_2"/>
    <property type="match status" value="1"/>
</dbReference>
<feature type="domain" description="J" evidence="2">
    <location>
        <begin position="323"/>
        <end position="381"/>
    </location>
</feature>
<dbReference type="GO" id="GO:0071218">
    <property type="term" value="P:cellular response to misfolded protein"/>
    <property type="evidence" value="ECO:0007669"/>
    <property type="project" value="TreeGrafter"/>
</dbReference>
<evidence type="ECO:0000313" key="3">
    <source>
        <dbReference type="EMBL" id="KAK3238067.1"/>
    </source>
</evidence>
<comment type="caution">
    <text evidence="3">The sequence shown here is derived from an EMBL/GenBank/DDBJ whole genome shotgun (WGS) entry which is preliminary data.</text>
</comment>
<keyword evidence="4" id="KW-1185">Reference proteome</keyword>
<feature type="region of interest" description="Disordered" evidence="1">
    <location>
        <begin position="1"/>
        <end position="138"/>
    </location>
</feature>
<dbReference type="InterPro" id="IPR051100">
    <property type="entry name" value="DnaJ_subfamily_B/C"/>
</dbReference>
<dbReference type="GO" id="GO:0030544">
    <property type="term" value="F:Hsp70 protein binding"/>
    <property type="evidence" value="ECO:0007669"/>
    <property type="project" value="TreeGrafter"/>
</dbReference>
<feature type="compositionally biased region" description="Basic and acidic residues" evidence="1">
    <location>
        <begin position="19"/>
        <end position="28"/>
    </location>
</feature>
<dbReference type="AlphaFoldDB" id="A0AAE0BKC1"/>
<dbReference type="Pfam" id="PF00226">
    <property type="entry name" value="DnaJ"/>
    <property type="match status" value="1"/>
</dbReference>
<evidence type="ECO:0000259" key="2">
    <source>
        <dbReference type="PROSITE" id="PS50076"/>
    </source>
</evidence>
<feature type="compositionally biased region" description="Basic and acidic residues" evidence="1">
    <location>
        <begin position="61"/>
        <end position="76"/>
    </location>
</feature>
<dbReference type="SMART" id="SM00271">
    <property type="entry name" value="DnaJ"/>
    <property type="match status" value="1"/>
</dbReference>